<keyword evidence="3 6" id="KW-1133">Transmembrane helix</keyword>
<evidence type="ECO:0000259" key="7">
    <source>
        <dbReference type="Pfam" id="PF20684"/>
    </source>
</evidence>
<evidence type="ECO:0000256" key="2">
    <source>
        <dbReference type="ARBA" id="ARBA00022692"/>
    </source>
</evidence>
<feature type="transmembrane region" description="Helical" evidence="6">
    <location>
        <begin position="6"/>
        <end position="25"/>
    </location>
</feature>
<dbReference type="InterPro" id="IPR049326">
    <property type="entry name" value="Rhodopsin_dom_fungi"/>
</dbReference>
<feature type="domain" description="Rhodopsin" evidence="7">
    <location>
        <begin position="29"/>
        <end position="295"/>
    </location>
</feature>
<organism evidence="8 9">
    <name type="scientific">Colletotrichum kahawae</name>
    <name type="common">Coffee berry disease fungus</name>
    <dbReference type="NCBI Taxonomy" id="34407"/>
    <lineage>
        <taxon>Eukaryota</taxon>
        <taxon>Fungi</taxon>
        <taxon>Dikarya</taxon>
        <taxon>Ascomycota</taxon>
        <taxon>Pezizomycotina</taxon>
        <taxon>Sordariomycetes</taxon>
        <taxon>Hypocreomycetidae</taxon>
        <taxon>Glomerellales</taxon>
        <taxon>Glomerellaceae</taxon>
        <taxon>Colletotrichum</taxon>
        <taxon>Colletotrichum gloeosporioides species complex</taxon>
    </lineage>
</organism>
<name>A0AAD9Y5G3_COLKA</name>
<evidence type="ECO:0000313" key="9">
    <source>
        <dbReference type="Proteomes" id="UP001281614"/>
    </source>
</evidence>
<dbReference type="PANTHER" id="PTHR33048">
    <property type="entry name" value="PTH11-LIKE INTEGRAL MEMBRANE PROTEIN (AFU_ORTHOLOGUE AFUA_5G11245)"/>
    <property type="match status" value="1"/>
</dbReference>
<dbReference type="Proteomes" id="UP001281614">
    <property type="component" value="Unassembled WGS sequence"/>
</dbReference>
<dbReference type="Pfam" id="PF20684">
    <property type="entry name" value="Fung_rhodopsin"/>
    <property type="match status" value="1"/>
</dbReference>
<feature type="transmembrane region" description="Helical" evidence="6">
    <location>
        <begin position="194"/>
        <end position="213"/>
    </location>
</feature>
<protein>
    <recommendedName>
        <fullName evidence="7">Rhodopsin domain-containing protein</fullName>
    </recommendedName>
</protein>
<keyword evidence="4 6" id="KW-0472">Membrane</keyword>
<gene>
    <name evidence="8" type="ORF">CKAH01_18939</name>
</gene>
<feature type="transmembrane region" description="Helical" evidence="6">
    <location>
        <begin position="225"/>
        <end position="246"/>
    </location>
</feature>
<dbReference type="EMBL" id="VYYT01000439">
    <property type="protein sequence ID" value="KAK2735770.1"/>
    <property type="molecule type" value="Genomic_DNA"/>
</dbReference>
<feature type="transmembrane region" description="Helical" evidence="6">
    <location>
        <begin position="274"/>
        <end position="293"/>
    </location>
</feature>
<evidence type="ECO:0000256" key="4">
    <source>
        <dbReference type="ARBA" id="ARBA00023136"/>
    </source>
</evidence>
<sequence>MATQVLSFTEMMILIWVSWFVAFGMTIFRGTSQWMLQRRLHADDYFIFAGLATLTALSAVITSMLPQFYLAGEYTKTAAKDPLTPLPLPVDEFMARTVASLKMMFSQMLLFWTTLWAAKFSILFFVRRLIIGLPNYIRAWWVCFTAVLLLYLACMLSNFLTCTPLEKYWSTIMETPAGCSAPEDLVRADASIKFATSADIAADIFIMILPLNLLRKLTTSRTHKLGLVVLFSLGAIIIAFALVRLAQVTKATSDTAKDPATVANGPVLLSMRSHVESTVSIIVATLPAFRFLLSRNRNNNATTRLQAPSKYAVQTIGGSGMSLRSRRWQRGGERLDGGESDGASVLDSETELRPVGGIHKEVEYVVEPVPGASASGENKRRTQELFA</sequence>
<dbReference type="AlphaFoldDB" id="A0AAD9Y5G3"/>
<proteinExistence type="inferred from homology"/>
<feature type="transmembrane region" description="Helical" evidence="6">
    <location>
        <begin position="139"/>
        <end position="160"/>
    </location>
</feature>
<dbReference type="InterPro" id="IPR052337">
    <property type="entry name" value="SAT4-like"/>
</dbReference>
<reference evidence="8" key="1">
    <citation type="submission" date="2023-02" db="EMBL/GenBank/DDBJ databases">
        <title>Colletotrichum kahawae CIFC_Que2 genome sequencing and assembly.</title>
        <authorList>
            <person name="Baroncelli R."/>
        </authorList>
    </citation>
    <scope>NUCLEOTIDE SEQUENCE</scope>
    <source>
        <strain evidence="8">CIFC_Que2</strain>
    </source>
</reference>
<evidence type="ECO:0000313" key="8">
    <source>
        <dbReference type="EMBL" id="KAK2735770.1"/>
    </source>
</evidence>
<comment type="subcellular location">
    <subcellularLocation>
        <location evidence="1">Membrane</location>
        <topology evidence="1">Multi-pass membrane protein</topology>
    </subcellularLocation>
</comment>
<evidence type="ECO:0000256" key="6">
    <source>
        <dbReference type="SAM" id="Phobius"/>
    </source>
</evidence>
<dbReference type="GO" id="GO:0016020">
    <property type="term" value="C:membrane"/>
    <property type="evidence" value="ECO:0007669"/>
    <property type="project" value="UniProtKB-SubCell"/>
</dbReference>
<evidence type="ECO:0000256" key="1">
    <source>
        <dbReference type="ARBA" id="ARBA00004141"/>
    </source>
</evidence>
<keyword evidence="2 6" id="KW-0812">Transmembrane</keyword>
<feature type="transmembrane region" description="Helical" evidence="6">
    <location>
        <begin position="109"/>
        <end position="127"/>
    </location>
</feature>
<feature type="transmembrane region" description="Helical" evidence="6">
    <location>
        <begin position="45"/>
        <end position="65"/>
    </location>
</feature>
<evidence type="ECO:0000256" key="5">
    <source>
        <dbReference type="ARBA" id="ARBA00038359"/>
    </source>
</evidence>
<comment type="caution">
    <text evidence="8">The sequence shown here is derived from an EMBL/GenBank/DDBJ whole genome shotgun (WGS) entry which is preliminary data.</text>
</comment>
<evidence type="ECO:0000256" key="3">
    <source>
        <dbReference type="ARBA" id="ARBA00022989"/>
    </source>
</evidence>
<keyword evidence="9" id="KW-1185">Reference proteome</keyword>
<dbReference type="PANTHER" id="PTHR33048:SF162">
    <property type="entry name" value="SATRATOXIN BIOSYNTHESIS SC1 CLUSTER PROTEIN 4"/>
    <property type="match status" value="1"/>
</dbReference>
<comment type="similarity">
    <text evidence="5">Belongs to the SAT4 family.</text>
</comment>
<accession>A0AAD9Y5G3</accession>